<sequence length="22" mass="2735">MRKTYILPMYSKSLRYIVKSQE</sequence>
<reference evidence="1" key="2">
    <citation type="journal article" date="2015" name="Fish Shellfish Immunol.">
        <title>Early steps in the European eel (Anguilla anguilla)-Vibrio vulnificus interaction in the gills: Role of the RtxA13 toxin.</title>
        <authorList>
            <person name="Callol A."/>
            <person name="Pajuelo D."/>
            <person name="Ebbesson L."/>
            <person name="Teles M."/>
            <person name="MacKenzie S."/>
            <person name="Amaro C."/>
        </authorList>
    </citation>
    <scope>NUCLEOTIDE SEQUENCE</scope>
</reference>
<reference evidence="1" key="1">
    <citation type="submission" date="2014-11" db="EMBL/GenBank/DDBJ databases">
        <authorList>
            <person name="Amaro Gonzalez C."/>
        </authorList>
    </citation>
    <scope>NUCLEOTIDE SEQUENCE</scope>
</reference>
<name>A0A0E9SG46_ANGAN</name>
<dbReference type="EMBL" id="GBXM01068331">
    <property type="protein sequence ID" value="JAH40246.1"/>
    <property type="molecule type" value="Transcribed_RNA"/>
</dbReference>
<accession>A0A0E9SG46</accession>
<evidence type="ECO:0000313" key="1">
    <source>
        <dbReference type="EMBL" id="JAH40246.1"/>
    </source>
</evidence>
<dbReference type="AlphaFoldDB" id="A0A0E9SG46"/>
<organism evidence="1">
    <name type="scientific">Anguilla anguilla</name>
    <name type="common">European freshwater eel</name>
    <name type="synonym">Muraena anguilla</name>
    <dbReference type="NCBI Taxonomy" id="7936"/>
    <lineage>
        <taxon>Eukaryota</taxon>
        <taxon>Metazoa</taxon>
        <taxon>Chordata</taxon>
        <taxon>Craniata</taxon>
        <taxon>Vertebrata</taxon>
        <taxon>Euteleostomi</taxon>
        <taxon>Actinopterygii</taxon>
        <taxon>Neopterygii</taxon>
        <taxon>Teleostei</taxon>
        <taxon>Anguilliformes</taxon>
        <taxon>Anguillidae</taxon>
        <taxon>Anguilla</taxon>
    </lineage>
</organism>
<proteinExistence type="predicted"/>
<protein>
    <submittedName>
        <fullName evidence="1">Uncharacterized protein</fullName>
    </submittedName>
</protein>